<feature type="domain" description="Peptidase S33 tripeptidyl aminopeptidase-like C-terminal" evidence="4">
    <location>
        <begin position="362"/>
        <end position="459"/>
    </location>
</feature>
<evidence type="ECO:0000259" key="4">
    <source>
        <dbReference type="Pfam" id="PF08386"/>
    </source>
</evidence>
<dbReference type="AlphaFoldDB" id="A0A8H7MFQ7"/>
<keyword evidence="6" id="KW-1185">Reference proteome</keyword>
<dbReference type="SUPFAM" id="SSF53474">
    <property type="entry name" value="alpha/beta-Hydrolases"/>
    <property type="match status" value="1"/>
</dbReference>
<dbReference type="InterPro" id="IPR029058">
    <property type="entry name" value="AB_hydrolase_fold"/>
</dbReference>
<evidence type="ECO:0008006" key="7">
    <source>
        <dbReference type="Google" id="ProtNLM"/>
    </source>
</evidence>
<sequence length="480" mass="52593">MKHLAENATAATQDVLFNPGGPGGSGIESALVKRNQLRKVFGSSHNIVAFDPRGVGHSGPNTDCFNGDTAAAFQFASAAYPASLNVTFVSSGTWGELCRKNLDASAHYLGTPAVARDMLTFTERQAATRGLDPMEVKVNLYGVSYGTVLGATFATLYPERVGKFVLDSVMQGKPWYLNGRRDTLVYQDEAVRQFFNQCSKAGPEICTFWAGSAEETEARYEQLLESLEDDPLQIPYTAVAVDAPIRITADVVRALVFETSYHGHTKFLQLAEQLTELERGEYKSWLDTKAIPAPSCTNCTTTDWETIFETFPGSQLSKTFSLNAHSEILCTDLVPQNIPTLEAFAEIMDASWNSSRHFGLQSTDLANCRNWPFRPPSSQQFDGNFGANISHPMLILTNNFDPVCPAVYARQMSSQFPGSVLLEQEAVAHGAAFLGSNCTEGYVRGYFETGKMPPAGTVCMPDEQPVLLRDLITEKHSSRP</sequence>
<accession>A0A8H7MFQ7</accession>
<comment type="similarity">
    <text evidence="1">Belongs to the peptidase S33 family.</text>
</comment>
<evidence type="ECO:0000313" key="5">
    <source>
        <dbReference type="EMBL" id="KAF9691522.1"/>
    </source>
</evidence>
<keyword evidence="2" id="KW-0378">Hydrolase</keyword>
<dbReference type="EMBL" id="RZGK01000020">
    <property type="protein sequence ID" value="KAF9691522.1"/>
    <property type="molecule type" value="Genomic_DNA"/>
</dbReference>
<evidence type="ECO:0000259" key="3">
    <source>
        <dbReference type="Pfam" id="PF00561"/>
    </source>
</evidence>
<dbReference type="Pfam" id="PF08386">
    <property type="entry name" value="Abhydrolase_4"/>
    <property type="match status" value="1"/>
</dbReference>
<reference evidence="5" key="1">
    <citation type="submission" date="2018-12" db="EMBL/GenBank/DDBJ databases">
        <authorList>
            <person name="Syme R.A."/>
            <person name="Farfan-Caceres L."/>
            <person name="Lichtenzveig J."/>
        </authorList>
    </citation>
    <scope>NUCLEOTIDE SEQUENCE</scope>
    <source>
        <strain evidence="5">Al4</strain>
    </source>
</reference>
<dbReference type="OrthoDB" id="425534at2759"/>
<evidence type="ECO:0000256" key="2">
    <source>
        <dbReference type="ARBA" id="ARBA00022801"/>
    </source>
</evidence>
<dbReference type="InterPro" id="IPR051601">
    <property type="entry name" value="Serine_prot/Carboxylest_S33"/>
</dbReference>
<dbReference type="InterPro" id="IPR013595">
    <property type="entry name" value="Pept_S33_TAP-like_C"/>
</dbReference>
<name>A0A8H7MFQ7_9PLEO</name>
<reference evidence="5" key="2">
    <citation type="submission" date="2020-09" db="EMBL/GenBank/DDBJ databases">
        <title>Reference genome assembly for Australian Ascochyta lentis isolate Al4.</title>
        <authorList>
            <person name="Lee R.C."/>
            <person name="Farfan-Caceres L.M."/>
            <person name="Debler J.W."/>
            <person name="Williams A.H."/>
            <person name="Henares B.M."/>
        </authorList>
    </citation>
    <scope>NUCLEOTIDE SEQUENCE</scope>
    <source>
        <strain evidence="5">Al4</strain>
    </source>
</reference>
<dbReference type="Pfam" id="PF00561">
    <property type="entry name" value="Abhydrolase_1"/>
    <property type="match status" value="1"/>
</dbReference>
<evidence type="ECO:0000313" key="6">
    <source>
        <dbReference type="Proteomes" id="UP000651452"/>
    </source>
</evidence>
<dbReference type="PANTHER" id="PTHR43248">
    <property type="entry name" value="2-SUCCINYL-6-HYDROXY-2,4-CYCLOHEXADIENE-1-CARBOXYLATE SYNTHASE"/>
    <property type="match status" value="1"/>
</dbReference>
<dbReference type="InterPro" id="IPR000073">
    <property type="entry name" value="AB_hydrolase_1"/>
</dbReference>
<evidence type="ECO:0000256" key="1">
    <source>
        <dbReference type="ARBA" id="ARBA00010088"/>
    </source>
</evidence>
<proteinExistence type="inferred from homology"/>
<feature type="domain" description="AB hydrolase-1" evidence="3">
    <location>
        <begin position="15"/>
        <end position="169"/>
    </location>
</feature>
<organism evidence="5 6">
    <name type="scientific">Ascochyta lentis</name>
    <dbReference type="NCBI Taxonomy" id="205686"/>
    <lineage>
        <taxon>Eukaryota</taxon>
        <taxon>Fungi</taxon>
        <taxon>Dikarya</taxon>
        <taxon>Ascomycota</taxon>
        <taxon>Pezizomycotina</taxon>
        <taxon>Dothideomycetes</taxon>
        <taxon>Pleosporomycetidae</taxon>
        <taxon>Pleosporales</taxon>
        <taxon>Pleosporineae</taxon>
        <taxon>Didymellaceae</taxon>
        <taxon>Ascochyta</taxon>
    </lineage>
</organism>
<gene>
    <name evidence="5" type="ORF">EKO04_010402</name>
</gene>
<dbReference type="PANTHER" id="PTHR43248:SF25">
    <property type="entry name" value="AB HYDROLASE-1 DOMAIN-CONTAINING PROTEIN-RELATED"/>
    <property type="match status" value="1"/>
</dbReference>
<comment type="caution">
    <text evidence="5">The sequence shown here is derived from an EMBL/GenBank/DDBJ whole genome shotgun (WGS) entry which is preliminary data.</text>
</comment>
<dbReference type="Proteomes" id="UP000651452">
    <property type="component" value="Unassembled WGS sequence"/>
</dbReference>
<dbReference type="Gene3D" id="3.40.50.1820">
    <property type="entry name" value="alpha/beta hydrolase"/>
    <property type="match status" value="1"/>
</dbReference>
<dbReference type="GO" id="GO:0016787">
    <property type="term" value="F:hydrolase activity"/>
    <property type="evidence" value="ECO:0007669"/>
    <property type="project" value="UniProtKB-KW"/>
</dbReference>
<protein>
    <recommendedName>
        <fullName evidence="7">Peptidase S33 tripeptidyl aminopeptidase-like C-terminal domain-containing protein</fullName>
    </recommendedName>
</protein>